<proteinExistence type="predicted"/>
<reference evidence="1 2" key="1">
    <citation type="submission" date="2014-04" db="EMBL/GenBank/DDBJ databases">
        <authorList>
            <consortium name="DOE Joint Genome Institute"/>
            <person name="Kuo A."/>
            <person name="Kohler A."/>
            <person name="Nagy L.G."/>
            <person name="Floudas D."/>
            <person name="Copeland A."/>
            <person name="Barry K.W."/>
            <person name="Cichocki N."/>
            <person name="Veneault-Fourrey C."/>
            <person name="LaButti K."/>
            <person name="Lindquist E.A."/>
            <person name="Lipzen A."/>
            <person name="Lundell T."/>
            <person name="Morin E."/>
            <person name="Murat C."/>
            <person name="Sun H."/>
            <person name="Tunlid A."/>
            <person name="Henrissat B."/>
            <person name="Grigoriev I.V."/>
            <person name="Hibbett D.S."/>
            <person name="Martin F."/>
            <person name="Nordberg H.P."/>
            <person name="Cantor M.N."/>
            <person name="Hua S.X."/>
        </authorList>
    </citation>
    <scope>NUCLEOTIDE SEQUENCE [LARGE SCALE GENOMIC DNA]</scope>
    <source>
        <strain evidence="1 2">LaAM-08-1</strain>
    </source>
</reference>
<protein>
    <submittedName>
        <fullName evidence="1">Uncharacterized protein</fullName>
    </submittedName>
</protein>
<evidence type="ECO:0000313" key="2">
    <source>
        <dbReference type="Proteomes" id="UP000054477"/>
    </source>
</evidence>
<dbReference type="AlphaFoldDB" id="A0A0C9WTM7"/>
<accession>A0A0C9WTM7</accession>
<keyword evidence="2" id="KW-1185">Reference proteome</keyword>
<dbReference type="HOGENOM" id="CLU_2654890_0_0_1"/>
<name>A0A0C9WTM7_9AGAR</name>
<reference evidence="2" key="2">
    <citation type="submission" date="2015-01" db="EMBL/GenBank/DDBJ databases">
        <title>Evolutionary Origins and Diversification of the Mycorrhizal Mutualists.</title>
        <authorList>
            <consortium name="DOE Joint Genome Institute"/>
            <consortium name="Mycorrhizal Genomics Consortium"/>
            <person name="Kohler A."/>
            <person name="Kuo A."/>
            <person name="Nagy L.G."/>
            <person name="Floudas D."/>
            <person name="Copeland A."/>
            <person name="Barry K.W."/>
            <person name="Cichocki N."/>
            <person name="Veneault-Fourrey C."/>
            <person name="LaButti K."/>
            <person name="Lindquist E.A."/>
            <person name="Lipzen A."/>
            <person name="Lundell T."/>
            <person name="Morin E."/>
            <person name="Murat C."/>
            <person name="Riley R."/>
            <person name="Ohm R."/>
            <person name="Sun H."/>
            <person name="Tunlid A."/>
            <person name="Henrissat B."/>
            <person name="Grigoriev I.V."/>
            <person name="Hibbett D.S."/>
            <person name="Martin F."/>
        </authorList>
    </citation>
    <scope>NUCLEOTIDE SEQUENCE [LARGE SCALE GENOMIC DNA]</scope>
    <source>
        <strain evidence="2">LaAM-08-1</strain>
    </source>
</reference>
<sequence length="76" mass="8529">MIFFHSLRVYATMNRRIMTKTSAKERVTITGTCINGQRKGEVRRDRCMQGEMGEEGCNTMSFGFVGFGGKWGIAKG</sequence>
<dbReference type="Proteomes" id="UP000054477">
    <property type="component" value="Unassembled WGS sequence"/>
</dbReference>
<gene>
    <name evidence="1" type="ORF">K443DRAFT_521044</name>
</gene>
<dbReference type="EMBL" id="KN838593">
    <property type="protein sequence ID" value="KIK02405.1"/>
    <property type="molecule type" value="Genomic_DNA"/>
</dbReference>
<organism evidence="1 2">
    <name type="scientific">Laccaria amethystina LaAM-08-1</name>
    <dbReference type="NCBI Taxonomy" id="1095629"/>
    <lineage>
        <taxon>Eukaryota</taxon>
        <taxon>Fungi</taxon>
        <taxon>Dikarya</taxon>
        <taxon>Basidiomycota</taxon>
        <taxon>Agaricomycotina</taxon>
        <taxon>Agaricomycetes</taxon>
        <taxon>Agaricomycetidae</taxon>
        <taxon>Agaricales</taxon>
        <taxon>Agaricineae</taxon>
        <taxon>Hydnangiaceae</taxon>
        <taxon>Laccaria</taxon>
    </lineage>
</organism>
<evidence type="ECO:0000313" key="1">
    <source>
        <dbReference type="EMBL" id="KIK02405.1"/>
    </source>
</evidence>